<sequence>MPQSMHAIPRPGPLDEPEELEPGLPPIDPDDGVIPPLIPDDPEHDRIIEPDS</sequence>
<reference evidence="2 3" key="1">
    <citation type="submission" date="2023-06" db="EMBL/GenBank/DDBJ databases">
        <title>Pelomonas sp. PFR6 16S ribosomal RNA gene Genome sequencing and assembly.</title>
        <authorList>
            <person name="Woo H."/>
        </authorList>
    </citation>
    <scope>NUCLEOTIDE SEQUENCE [LARGE SCALE GENOMIC DNA]</scope>
    <source>
        <strain evidence="2 3">PFR6</strain>
    </source>
</reference>
<protein>
    <submittedName>
        <fullName evidence="2">Uncharacterized protein</fullName>
    </submittedName>
</protein>
<comment type="caution">
    <text evidence="2">The sequence shown here is derived from an EMBL/GenBank/DDBJ whole genome shotgun (WGS) entry which is preliminary data.</text>
</comment>
<proteinExistence type="predicted"/>
<evidence type="ECO:0000313" key="2">
    <source>
        <dbReference type="EMBL" id="MDN3918902.1"/>
    </source>
</evidence>
<evidence type="ECO:0000256" key="1">
    <source>
        <dbReference type="SAM" id="MobiDB-lite"/>
    </source>
</evidence>
<name>A0ABT8DRG7_9BURK</name>
<accession>A0ABT8DRG7</accession>
<dbReference type="RefSeq" id="WP_290357229.1">
    <property type="nucleotide sequence ID" value="NZ_JAUHHC010000001.1"/>
</dbReference>
<gene>
    <name evidence="2" type="ORF">QWJ38_01300</name>
</gene>
<keyword evidence="3" id="KW-1185">Reference proteome</keyword>
<dbReference type="EMBL" id="JAUHHC010000001">
    <property type="protein sequence ID" value="MDN3918902.1"/>
    <property type="molecule type" value="Genomic_DNA"/>
</dbReference>
<organism evidence="2 3">
    <name type="scientific">Roseateles violae</name>
    <dbReference type="NCBI Taxonomy" id="3058042"/>
    <lineage>
        <taxon>Bacteria</taxon>
        <taxon>Pseudomonadati</taxon>
        <taxon>Pseudomonadota</taxon>
        <taxon>Betaproteobacteria</taxon>
        <taxon>Burkholderiales</taxon>
        <taxon>Sphaerotilaceae</taxon>
        <taxon>Roseateles</taxon>
    </lineage>
</organism>
<dbReference type="Proteomes" id="UP001228044">
    <property type="component" value="Unassembled WGS sequence"/>
</dbReference>
<evidence type="ECO:0000313" key="3">
    <source>
        <dbReference type="Proteomes" id="UP001228044"/>
    </source>
</evidence>
<feature type="region of interest" description="Disordered" evidence="1">
    <location>
        <begin position="1"/>
        <end position="52"/>
    </location>
</feature>
<feature type="compositionally biased region" description="Basic and acidic residues" evidence="1">
    <location>
        <begin position="41"/>
        <end position="52"/>
    </location>
</feature>